<dbReference type="PROSITE" id="PS51257">
    <property type="entry name" value="PROKAR_LIPOPROTEIN"/>
    <property type="match status" value="1"/>
</dbReference>
<dbReference type="RefSeq" id="WP_228135226.1">
    <property type="nucleotide sequence ID" value="NZ_JYNE01000021.1"/>
</dbReference>
<evidence type="ECO:0000313" key="4">
    <source>
        <dbReference type="Proteomes" id="UP000037446"/>
    </source>
</evidence>
<protein>
    <recommendedName>
        <fullName evidence="5">Lipoprotein</fullName>
    </recommendedName>
</protein>
<sequence length="292" mass="32003">MNRGSNITIRMAAVAAGIAVLGACATPPPPPPPPPPVVEAVPIRPQPPGQASYVMTIPRVNSLGQRETVHLGISDDEKVWHFRSAWNVAALNCLDPQYQPILDAYSSYISDHARPLKRVNDRIDAEYRQEHGARRAGIQARESQMTMVYNYFALPPARADFCRTALGVSQQYLAAEQIDPIAFALANFQTFEGPFERFFVAYEEYQRESAAWDARYGDRYGSSQPGYVAVKNAYGYQAPQPGSDPATLTATPLQETKVVDPDTGAQIPVAPVDETRSSLPVVQPIPSDDNSN</sequence>
<dbReference type="STRING" id="1306953.J121_1184"/>
<evidence type="ECO:0008006" key="5">
    <source>
        <dbReference type="Google" id="ProtNLM"/>
    </source>
</evidence>
<feature type="signal peptide" evidence="2">
    <location>
        <begin position="1"/>
        <end position="25"/>
    </location>
</feature>
<proteinExistence type="predicted"/>
<evidence type="ECO:0000256" key="2">
    <source>
        <dbReference type="SAM" id="SignalP"/>
    </source>
</evidence>
<gene>
    <name evidence="3" type="ORF">J121_1184</name>
</gene>
<name>A0A0L1KFN0_9SPHN</name>
<comment type="caution">
    <text evidence="3">The sequence shown here is derived from an EMBL/GenBank/DDBJ whole genome shotgun (WGS) entry which is preliminary data.</text>
</comment>
<evidence type="ECO:0000313" key="3">
    <source>
        <dbReference type="EMBL" id="KNH02773.1"/>
    </source>
</evidence>
<evidence type="ECO:0000256" key="1">
    <source>
        <dbReference type="SAM" id="MobiDB-lite"/>
    </source>
</evidence>
<feature type="region of interest" description="Disordered" evidence="1">
    <location>
        <begin position="240"/>
        <end position="292"/>
    </location>
</feature>
<dbReference type="PATRIC" id="fig|1306953.7.peg.1215"/>
<dbReference type="Proteomes" id="UP000037446">
    <property type="component" value="Unassembled WGS sequence"/>
</dbReference>
<keyword evidence="2" id="KW-0732">Signal</keyword>
<feature type="chain" id="PRO_5005554417" description="Lipoprotein" evidence="2">
    <location>
        <begin position="26"/>
        <end position="292"/>
    </location>
</feature>
<dbReference type="AlphaFoldDB" id="A0A0L1KFN0"/>
<dbReference type="GeneID" id="93684879"/>
<accession>A0A0L1KFN0</accession>
<organism evidence="3 4">
    <name type="scientific">Qipengyuania citrea LAMA 915</name>
    <dbReference type="NCBI Taxonomy" id="1306953"/>
    <lineage>
        <taxon>Bacteria</taxon>
        <taxon>Pseudomonadati</taxon>
        <taxon>Pseudomonadota</taxon>
        <taxon>Alphaproteobacteria</taxon>
        <taxon>Sphingomonadales</taxon>
        <taxon>Erythrobacteraceae</taxon>
        <taxon>Qipengyuania</taxon>
    </lineage>
</organism>
<dbReference type="EMBL" id="JYNE01000021">
    <property type="protein sequence ID" value="KNH02773.1"/>
    <property type="molecule type" value="Genomic_DNA"/>
</dbReference>
<reference evidence="3" key="1">
    <citation type="submission" date="2015-02" db="EMBL/GenBank/DDBJ databases">
        <authorList>
            <person name="Chooi Y.-H."/>
        </authorList>
    </citation>
    <scope>NUCLEOTIDE SEQUENCE [LARGE SCALE GENOMIC DNA]</scope>
    <source>
        <strain evidence="3">LAMA 915</strain>
    </source>
</reference>